<dbReference type="Proteomes" id="UP000265926">
    <property type="component" value="Unassembled WGS sequence"/>
</dbReference>
<evidence type="ECO:0000313" key="9">
    <source>
        <dbReference type="EMBL" id="RIJ46316.1"/>
    </source>
</evidence>
<evidence type="ECO:0000256" key="1">
    <source>
        <dbReference type="ARBA" id="ARBA00004071"/>
    </source>
</evidence>
<dbReference type="EC" id="3.2.1.51" evidence="3"/>
<comment type="caution">
    <text evidence="9">The sequence shown here is derived from an EMBL/GenBank/DDBJ whole genome shotgun (WGS) entry which is preliminary data.</text>
</comment>
<feature type="signal peptide" evidence="7">
    <location>
        <begin position="1"/>
        <end position="20"/>
    </location>
</feature>
<dbReference type="SUPFAM" id="SSF51445">
    <property type="entry name" value="(Trans)glycosidases"/>
    <property type="match status" value="1"/>
</dbReference>
<evidence type="ECO:0000256" key="6">
    <source>
        <dbReference type="ARBA" id="ARBA00023295"/>
    </source>
</evidence>
<keyword evidence="4 7" id="KW-0732">Signal</keyword>
<dbReference type="SMART" id="SM00812">
    <property type="entry name" value="Alpha_L_fucos"/>
    <property type="match status" value="1"/>
</dbReference>
<dbReference type="PANTHER" id="PTHR10030">
    <property type="entry name" value="ALPHA-L-FUCOSIDASE"/>
    <property type="match status" value="1"/>
</dbReference>
<dbReference type="GO" id="GO:0016139">
    <property type="term" value="P:glycoside catabolic process"/>
    <property type="evidence" value="ECO:0007669"/>
    <property type="project" value="TreeGrafter"/>
</dbReference>
<evidence type="ECO:0000259" key="8">
    <source>
        <dbReference type="Pfam" id="PF01120"/>
    </source>
</evidence>
<comment type="function">
    <text evidence="1">Alpha-L-fucosidase is responsible for hydrolyzing the alpha-1,6-linked fucose joined to the reducing-end N-acetylglucosamine of the carbohydrate moieties of glycoproteins.</text>
</comment>
<comment type="similarity">
    <text evidence="2">Belongs to the glycosyl hydrolase 29 family.</text>
</comment>
<dbReference type="GO" id="GO:0006004">
    <property type="term" value="P:fucose metabolic process"/>
    <property type="evidence" value="ECO:0007669"/>
    <property type="project" value="InterPro"/>
</dbReference>
<dbReference type="RefSeq" id="WP_119439590.1">
    <property type="nucleotide sequence ID" value="NZ_QWGR01000015.1"/>
</dbReference>
<evidence type="ECO:0000313" key="10">
    <source>
        <dbReference type="Proteomes" id="UP000265926"/>
    </source>
</evidence>
<dbReference type="Gene3D" id="3.20.20.80">
    <property type="entry name" value="Glycosidases"/>
    <property type="match status" value="1"/>
</dbReference>
<feature type="chain" id="PRO_5017453939" description="alpha-L-fucosidase" evidence="7">
    <location>
        <begin position="21"/>
        <end position="507"/>
    </location>
</feature>
<dbReference type="GO" id="GO:0004560">
    <property type="term" value="F:alpha-L-fucosidase activity"/>
    <property type="evidence" value="ECO:0007669"/>
    <property type="project" value="InterPro"/>
</dbReference>
<organism evidence="9 10">
    <name type="scientific">Maribellus luteus</name>
    <dbReference type="NCBI Taxonomy" id="2305463"/>
    <lineage>
        <taxon>Bacteria</taxon>
        <taxon>Pseudomonadati</taxon>
        <taxon>Bacteroidota</taxon>
        <taxon>Bacteroidia</taxon>
        <taxon>Marinilabiliales</taxon>
        <taxon>Prolixibacteraceae</taxon>
        <taxon>Maribellus</taxon>
    </lineage>
</organism>
<protein>
    <recommendedName>
        <fullName evidence="3">alpha-L-fucosidase</fullName>
        <ecNumber evidence="3">3.2.1.51</ecNumber>
    </recommendedName>
</protein>
<dbReference type="InterPro" id="IPR017853">
    <property type="entry name" value="GH"/>
</dbReference>
<dbReference type="Gene3D" id="2.60.40.1180">
    <property type="entry name" value="Golgi alpha-mannosidase II"/>
    <property type="match status" value="1"/>
</dbReference>
<dbReference type="InterPro" id="IPR057739">
    <property type="entry name" value="Glyco_hydro_29_N"/>
</dbReference>
<dbReference type="PRINTS" id="PR00741">
    <property type="entry name" value="GLHYDRLASE29"/>
</dbReference>
<reference evidence="9 10" key="1">
    <citation type="submission" date="2018-08" db="EMBL/GenBank/DDBJ databases">
        <title>Pallidiluteibacterium maritimus gen. nov., sp. nov., isolated from coastal sediment.</title>
        <authorList>
            <person name="Zhou L.Y."/>
        </authorList>
    </citation>
    <scope>NUCLEOTIDE SEQUENCE [LARGE SCALE GENOMIC DNA]</scope>
    <source>
        <strain evidence="9 10">XSD2</strain>
    </source>
</reference>
<proteinExistence type="inferred from homology"/>
<dbReference type="InterPro" id="IPR013780">
    <property type="entry name" value="Glyco_hydro_b"/>
</dbReference>
<keyword evidence="10" id="KW-1185">Reference proteome</keyword>
<keyword evidence="5" id="KW-0378">Hydrolase</keyword>
<dbReference type="PANTHER" id="PTHR10030:SF37">
    <property type="entry name" value="ALPHA-L-FUCOSIDASE-RELATED"/>
    <property type="match status" value="1"/>
</dbReference>
<dbReference type="Pfam" id="PF01120">
    <property type="entry name" value="Alpha_L_fucos"/>
    <property type="match status" value="1"/>
</dbReference>
<dbReference type="GO" id="GO:0005764">
    <property type="term" value="C:lysosome"/>
    <property type="evidence" value="ECO:0007669"/>
    <property type="project" value="TreeGrafter"/>
</dbReference>
<keyword evidence="6" id="KW-0326">Glycosidase</keyword>
<evidence type="ECO:0000256" key="3">
    <source>
        <dbReference type="ARBA" id="ARBA00012662"/>
    </source>
</evidence>
<evidence type="ECO:0000256" key="2">
    <source>
        <dbReference type="ARBA" id="ARBA00007951"/>
    </source>
</evidence>
<evidence type="ECO:0000256" key="4">
    <source>
        <dbReference type="ARBA" id="ARBA00022729"/>
    </source>
</evidence>
<evidence type="ECO:0000256" key="7">
    <source>
        <dbReference type="SAM" id="SignalP"/>
    </source>
</evidence>
<dbReference type="InterPro" id="IPR000933">
    <property type="entry name" value="Glyco_hydro_29"/>
</dbReference>
<accession>A0A399SQJ8</accession>
<evidence type="ECO:0000256" key="5">
    <source>
        <dbReference type="ARBA" id="ARBA00022801"/>
    </source>
</evidence>
<sequence length="507" mass="58766">MKKNLLITTLLCFFMFSGFAQERNKERIALKHGAHREGKRNDAAMQKWREYGLGQFIHWGVYAIPGGQWNGKTTTYAAEWFRTSGLITHEEYDNLYKQFNPVNFDAKEWAKQAKEMGARYMIFTTKHHDGFCMWPSKYTDYTIANTPYKKDIVKELVDAYTAEGIDVYLYFSIIDWSHPGYYSGGNINSPKIKETFQSGGDYNPFETEEQEERYEDFKSFTRNQLLELVDNYPAMKGLWFDGSWDVAWVKNAAWVDTLGMELRAKHPGLIIGSRFRSDELGNRHVDANGDLIDDYDQRYERSLPSTLEDTKGFDWDCVMTIPENQWGYHRDWSLSYVKTPYDLIEMTVKANSLNGNFVINFGPDGEGNIRTEETKIAKGVGEWMDVNREAVYGVHNSVLEKQDWGYSTQKGESIYLTVFNKPMNDRVRVKVPRSKTKDMIFVIEHAEFISGKQEAIVADGGRDKYGSYYYDIVIPRKVSNKKEPFVIKIKLKEVDRGSKADYQKAIT</sequence>
<dbReference type="EMBL" id="QWGR01000015">
    <property type="protein sequence ID" value="RIJ46316.1"/>
    <property type="molecule type" value="Genomic_DNA"/>
</dbReference>
<dbReference type="PIRSF" id="PIRSF001092">
    <property type="entry name" value="Alpha-L-fucosidase"/>
    <property type="match status" value="1"/>
</dbReference>
<dbReference type="AlphaFoldDB" id="A0A399SQJ8"/>
<feature type="domain" description="Glycoside hydrolase family 29 N-terminal" evidence="8">
    <location>
        <begin position="36"/>
        <end position="389"/>
    </location>
</feature>
<dbReference type="OrthoDB" id="1389336at2"/>
<name>A0A399SQJ8_9BACT</name>
<dbReference type="InterPro" id="IPR016286">
    <property type="entry name" value="FUC_metazoa-typ"/>
</dbReference>
<gene>
    <name evidence="9" type="ORF">D1614_19110</name>
</gene>